<evidence type="ECO:0000313" key="1">
    <source>
        <dbReference type="EMBL" id="MBI1620520.1"/>
    </source>
</evidence>
<dbReference type="EMBL" id="JADGMQ010000003">
    <property type="protein sequence ID" value="MBI1620520.1"/>
    <property type="molecule type" value="Genomic_DNA"/>
</dbReference>
<evidence type="ECO:0000313" key="2">
    <source>
        <dbReference type="Proteomes" id="UP000601789"/>
    </source>
</evidence>
<sequence length="69" mass="7518">MPHSPPPIVEKVEGRRVQQIDVVTKQVVSAGPGDARSNGVVYGIRSDEQLAPESASIPSYIKILDDTYR</sequence>
<gene>
    <name evidence="1" type="ORF">IOD40_07580</name>
</gene>
<reference evidence="1 2" key="1">
    <citation type="submission" date="2020-10" db="EMBL/GenBank/DDBJ databases">
        <title>Aquamicrobium zhengzhouensis sp. nov., a exopolysaccharide producing bacterium isolated from farmland soil.</title>
        <authorList>
            <person name="Wang X."/>
        </authorList>
    </citation>
    <scope>NUCLEOTIDE SEQUENCE [LARGE SCALE GENOMIC DNA]</scope>
    <source>
        <strain evidence="2">cd-1</strain>
    </source>
</reference>
<dbReference type="Proteomes" id="UP000601789">
    <property type="component" value="Unassembled WGS sequence"/>
</dbReference>
<name>A0ABS0SB51_9HYPH</name>
<protein>
    <submittedName>
        <fullName evidence="1">Uncharacterized protein</fullName>
    </submittedName>
</protein>
<organism evidence="1 2">
    <name type="scientific">Aquamicrobium zhengzhouense</name>
    <dbReference type="NCBI Taxonomy" id="2781738"/>
    <lineage>
        <taxon>Bacteria</taxon>
        <taxon>Pseudomonadati</taxon>
        <taxon>Pseudomonadota</taxon>
        <taxon>Alphaproteobacteria</taxon>
        <taxon>Hyphomicrobiales</taxon>
        <taxon>Phyllobacteriaceae</taxon>
        <taxon>Aquamicrobium</taxon>
    </lineage>
</organism>
<keyword evidence="2" id="KW-1185">Reference proteome</keyword>
<dbReference type="RefSeq" id="WP_198475920.1">
    <property type="nucleotide sequence ID" value="NZ_JADGMQ010000003.1"/>
</dbReference>
<proteinExistence type="predicted"/>
<accession>A0ABS0SB51</accession>
<comment type="caution">
    <text evidence="1">The sequence shown here is derived from an EMBL/GenBank/DDBJ whole genome shotgun (WGS) entry which is preliminary data.</text>
</comment>